<protein>
    <submittedName>
        <fullName evidence="7">L-cysteate sulfo-lyase</fullName>
        <ecNumber evidence="7">4.4.1.25</ecNumber>
    </submittedName>
</protein>
<evidence type="ECO:0000256" key="3">
    <source>
        <dbReference type="ARBA" id="ARBA00022898"/>
    </source>
</evidence>
<evidence type="ECO:0000256" key="5">
    <source>
        <dbReference type="PIRSR" id="PIRSR006278-2"/>
    </source>
</evidence>
<dbReference type="RefSeq" id="WP_145444936.1">
    <property type="nucleotide sequence ID" value="NZ_CP036280.1"/>
</dbReference>
<accession>A0A518BUY6</accession>
<feature type="modified residue" description="N6-(pyridoxal phosphate)lysine" evidence="5">
    <location>
        <position position="49"/>
    </location>
</feature>
<dbReference type="PANTHER" id="PTHR43780:SF2">
    <property type="entry name" value="1-AMINOCYCLOPROPANE-1-CARBOXYLATE DEAMINASE-RELATED"/>
    <property type="match status" value="1"/>
</dbReference>
<dbReference type="AlphaFoldDB" id="A0A518BUY6"/>
<keyword evidence="7" id="KW-0456">Lyase</keyword>
<dbReference type="Proteomes" id="UP000320386">
    <property type="component" value="Chromosome"/>
</dbReference>
<keyword evidence="3 5" id="KW-0663">Pyridoxal phosphate</keyword>
<evidence type="ECO:0000313" key="7">
    <source>
        <dbReference type="EMBL" id="QDU70788.1"/>
    </source>
</evidence>
<sequence>MQLLDTPRFRLAQLPTPLVPAPRFSEALGGPTIYLKRDDLTGLAGGGNKTRKLEYSVGRALADESTDLITEGSIHSNHCRQTAAAARAAGLRCHLVLNTPEVPDVPQGNLLIDRLLGATCHYVATGAERRPQMEAIAGQLRDEGRRPMIIPTGASDAIGALGYAAMALELQHQLWQTGLMPDWIYTPSCSGGTHAGMLVGQAWYGLEVPIRAVLAAGKADEEVRFIRDLAAETAVKAGRPVELAEDVVRCDNTQVGPGYGIATEACLEAIRLLGETEGVLLDPVYSGKAMAGLIADVRSGRCAGGETVVFVHTGGQMSLGGKVDQLEPLWRE</sequence>
<evidence type="ECO:0000256" key="1">
    <source>
        <dbReference type="ARBA" id="ARBA00001933"/>
    </source>
</evidence>
<feature type="active site" description="Nucleophile" evidence="4">
    <location>
        <position position="76"/>
    </location>
</feature>
<dbReference type="GO" id="GO:0034011">
    <property type="term" value="F:L-cysteate sulfo-lyase activity"/>
    <property type="evidence" value="ECO:0007669"/>
    <property type="project" value="UniProtKB-EC"/>
</dbReference>
<comment type="cofactor">
    <cofactor evidence="1">
        <name>pyridoxal 5'-phosphate</name>
        <dbReference type="ChEBI" id="CHEBI:597326"/>
    </cofactor>
</comment>
<comment type="similarity">
    <text evidence="2">Belongs to the ACC deaminase/D-cysteine desulfhydrase family.</text>
</comment>
<dbReference type="KEGG" id="mcad:Pan265_06250"/>
<dbReference type="InterPro" id="IPR027278">
    <property type="entry name" value="ACCD_DCysDesulf"/>
</dbReference>
<evidence type="ECO:0000313" key="8">
    <source>
        <dbReference type="Proteomes" id="UP000320386"/>
    </source>
</evidence>
<dbReference type="PIRSF" id="PIRSF006278">
    <property type="entry name" value="ACCD_DCysDesulf"/>
    <property type="match status" value="1"/>
</dbReference>
<organism evidence="7 8">
    <name type="scientific">Mucisphaera calidilacus</name>
    <dbReference type="NCBI Taxonomy" id="2527982"/>
    <lineage>
        <taxon>Bacteria</taxon>
        <taxon>Pseudomonadati</taxon>
        <taxon>Planctomycetota</taxon>
        <taxon>Phycisphaerae</taxon>
        <taxon>Phycisphaerales</taxon>
        <taxon>Phycisphaeraceae</taxon>
        <taxon>Mucisphaera</taxon>
    </lineage>
</organism>
<dbReference type="EC" id="4.4.1.25" evidence="7"/>
<keyword evidence="8" id="KW-1185">Reference proteome</keyword>
<dbReference type="Pfam" id="PF00291">
    <property type="entry name" value="PALP"/>
    <property type="match status" value="1"/>
</dbReference>
<dbReference type="Gene3D" id="3.40.50.1100">
    <property type="match status" value="2"/>
</dbReference>
<evidence type="ECO:0000256" key="2">
    <source>
        <dbReference type="ARBA" id="ARBA00008639"/>
    </source>
</evidence>
<dbReference type="OrthoDB" id="9801249at2"/>
<name>A0A518BUY6_9BACT</name>
<proteinExistence type="inferred from homology"/>
<dbReference type="SUPFAM" id="SSF53686">
    <property type="entry name" value="Tryptophan synthase beta subunit-like PLP-dependent enzymes"/>
    <property type="match status" value="1"/>
</dbReference>
<dbReference type="PANTHER" id="PTHR43780">
    <property type="entry name" value="1-AMINOCYCLOPROPANE-1-CARBOXYLATE DEAMINASE-RELATED"/>
    <property type="match status" value="1"/>
</dbReference>
<dbReference type="InterPro" id="IPR001926">
    <property type="entry name" value="TrpB-like_PALP"/>
</dbReference>
<evidence type="ECO:0000259" key="6">
    <source>
        <dbReference type="Pfam" id="PF00291"/>
    </source>
</evidence>
<reference evidence="7 8" key="1">
    <citation type="submission" date="2019-02" db="EMBL/GenBank/DDBJ databases">
        <title>Deep-cultivation of Planctomycetes and their phenomic and genomic characterization uncovers novel biology.</title>
        <authorList>
            <person name="Wiegand S."/>
            <person name="Jogler M."/>
            <person name="Boedeker C."/>
            <person name="Pinto D."/>
            <person name="Vollmers J."/>
            <person name="Rivas-Marin E."/>
            <person name="Kohn T."/>
            <person name="Peeters S.H."/>
            <person name="Heuer A."/>
            <person name="Rast P."/>
            <person name="Oberbeckmann S."/>
            <person name="Bunk B."/>
            <person name="Jeske O."/>
            <person name="Meyerdierks A."/>
            <person name="Storesund J.E."/>
            <person name="Kallscheuer N."/>
            <person name="Luecker S."/>
            <person name="Lage O.M."/>
            <person name="Pohl T."/>
            <person name="Merkel B.J."/>
            <person name="Hornburger P."/>
            <person name="Mueller R.-W."/>
            <person name="Bruemmer F."/>
            <person name="Labrenz M."/>
            <person name="Spormann A.M."/>
            <person name="Op den Camp H."/>
            <person name="Overmann J."/>
            <person name="Amann R."/>
            <person name="Jetten M.S.M."/>
            <person name="Mascher T."/>
            <person name="Medema M.H."/>
            <person name="Devos D.P."/>
            <person name="Kaster A.-K."/>
            <person name="Ovreas L."/>
            <person name="Rohde M."/>
            <person name="Galperin M.Y."/>
            <person name="Jogler C."/>
        </authorList>
    </citation>
    <scope>NUCLEOTIDE SEQUENCE [LARGE SCALE GENOMIC DNA]</scope>
    <source>
        <strain evidence="7 8">Pan265</strain>
    </source>
</reference>
<dbReference type="InterPro" id="IPR036052">
    <property type="entry name" value="TrpB-like_PALP_sf"/>
</dbReference>
<dbReference type="GO" id="GO:0019148">
    <property type="term" value="F:D-cysteine desulfhydrase activity"/>
    <property type="evidence" value="ECO:0007669"/>
    <property type="project" value="TreeGrafter"/>
</dbReference>
<feature type="domain" description="Tryptophan synthase beta chain-like PALP" evidence="6">
    <location>
        <begin position="11"/>
        <end position="314"/>
    </location>
</feature>
<dbReference type="EMBL" id="CP036280">
    <property type="protein sequence ID" value="QDU70788.1"/>
    <property type="molecule type" value="Genomic_DNA"/>
</dbReference>
<gene>
    <name evidence="7" type="primary">cuyA</name>
    <name evidence="7" type="ORF">Pan265_06250</name>
</gene>
<evidence type="ECO:0000256" key="4">
    <source>
        <dbReference type="PIRSR" id="PIRSR006278-1"/>
    </source>
</evidence>